<evidence type="ECO:0000313" key="1">
    <source>
        <dbReference type="EMBL" id="KAJ9083249.1"/>
    </source>
</evidence>
<dbReference type="EMBL" id="QTSX02001063">
    <property type="protein sequence ID" value="KAJ9083249.1"/>
    <property type="molecule type" value="Genomic_DNA"/>
</dbReference>
<proteinExistence type="predicted"/>
<dbReference type="Proteomes" id="UP001165960">
    <property type="component" value="Unassembled WGS sequence"/>
</dbReference>
<accession>A0ACC2U8W9</accession>
<evidence type="ECO:0000313" key="2">
    <source>
        <dbReference type="Proteomes" id="UP001165960"/>
    </source>
</evidence>
<sequence>MHQTHTSGLRSQGVGGKSIPLITESDEKVVGSPLVLYARRNDLPLPVSPPPRQPPHPAALTQTQGPNPYKLNEVRLEVLAKQEEKPLASPRPAAPSPHLPFSLSLSLSQWPGPGRTFLMKPGIKTVGGVWRGGIFYTPYTGGGGDTRGAGKRLITKQYN</sequence>
<comment type="caution">
    <text evidence="1">The sequence shown here is derived from an EMBL/GenBank/DDBJ whole genome shotgun (WGS) entry which is preliminary data.</text>
</comment>
<reference evidence="1" key="1">
    <citation type="submission" date="2022-04" db="EMBL/GenBank/DDBJ databases">
        <title>Genome of the entomopathogenic fungus Entomophthora muscae.</title>
        <authorList>
            <person name="Elya C."/>
            <person name="Lovett B.R."/>
            <person name="Lee E."/>
            <person name="Macias A.M."/>
            <person name="Hajek A.E."/>
            <person name="De Bivort B.L."/>
            <person name="Kasson M.T."/>
            <person name="De Fine Licht H.H."/>
            <person name="Stajich J.E."/>
        </authorList>
    </citation>
    <scope>NUCLEOTIDE SEQUENCE</scope>
    <source>
        <strain evidence="1">Berkeley</strain>
    </source>
</reference>
<keyword evidence="2" id="KW-1185">Reference proteome</keyword>
<protein>
    <submittedName>
        <fullName evidence="1">Uncharacterized protein</fullName>
    </submittedName>
</protein>
<gene>
    <name evidence="1" type="ORF">DSO57_1036494</name>
</gene>
<name>A0ACC2U8W9_9FUNG</name>
<organism evidence="1 2">
    <name type="scientific">Entomophthora muscae</name>
    <dbReference type="NCBI Taxonomy" id="34485"/>
    <lineage>
        <taxon>Eukaryota</taxon>
        <taxon>Fungi</taxon>
        <taxon>Fungi incertae sedis</taxon>
        <taxon>Zoopagomycota</taxon>
        <taxon>Entomophthoromycotina</taxon>
        <taxon>Entomophthoromycetes</taxon>
        <taxon>Entomophthorales</taxon>
        <taxon>Entomophthoraceae</taxon>
        <taxon>Entomophthora</taxon>
    </lineage>
</organism>